<organism evidence="3 4">
    <name type="scientific">Paraflavitalea soli</name>
    <dbReference type="NCBI Taxonomy" id="2315862"/>
    <lineage>
        <taxon>Bacteria</taxon>
        <taxon>Pseudomonadati</taxon>
        <taxon>Bacteroidota</taxon>
        <taxon>Chitinophagia</taxon>
        <taxon>Chitinophagales</taxon>
        <taxon>Chitinophagaceae</taxon>
        <taxon>Paraflavitalea</taxon>
    </lineage>
</organism>
<dbReference type="InterPro" id="IPR036291">
    <property type="entry name" value="NAD(P)-bd_dom_sf"/>
</dbReference>
<dbReference type="OrthoDB" id="9795543at2"/>
<keyword evidence="4" id="KW-1185">Reference proteome</keyword>
<reference evidence="3 4" key="1">
    <citation type="submission" date="2018-09" db="EMBL/GenBank/DDBJ databases">
        <title>Genome sequencing of strain 6GH32-13.</title>
        <authorList>
            <person name="Weon H.-Y."/>
            <person name="Heo J."/>
            <person name="Kwon S.-W."/>
        </authorList>
    </citation>
    <scope>NUCLEOTIDE SEQUENCE [LARGE SCALE GENOMIC DNA]</scope>
    <source>
        <strain evidence="3 4">5GH32-13</strain>
    </source>
</reference>
<dbReference type="AlphaFoldDB" id="A0A3B7N288"/>
<evidence type="ECO:0000259" key="1">
    <source>
        <dbReference type="Pfam" id="PF01408"/>
    </source>
</evidence>
<evidence type="ECO:0000313" key="4">
    <source>
        <dbReference type="Proteomes" id="UP000263900"/>
    </source>
</evidence>
<dbReference type="Pfam" id="PF22725">
    <property type="entry name" value="GFO_IDH_MocA_C3"/>
    <property type="match status" value="1"/>
</dbReference>
<dbReference type="GO" id="GO:0000166">
    <property type="term" value="F:nucleotide binding"/>
    <property type="evidence" value="ECO:0007669"/>
    <property type="project" value="InterPro"/>
</dbReference>
<evidence type="ECO:0000259" key="2">
    <source>
        <dbReference type="Pfam" id="PF22725"/>
    </source>
</evidence>
<feature type="domain" description="Gfo/Idh/MocA-like oxidoreductase N-terminal" evidence="1">
    <location>
        <begin position="5"/>
        <end position="119"/>
    </location>
</feature>
<dbReference type="Pfam" id="PF01408">
    <property type="entry name" value="GFO_IDH_MocA"/>
    <property type="match status" value="1"/>
</dbReference>
<dbReference type="SUPFAM" id="SSF51735">
    <property type="entry name" value="NAD(P)-binding Rossmann-fold domains"/>
    <property type="match status" value="1"/>
</dbReference>
<gene>
    <name evidence="3" type="ORF">D3H65_31095</name>
</gene>
<proteinExistence type="predicted"/>
<dbReference type="EMBL" id="CP032157">
    <property type="protein sequence ID" value="AXY78175.1"/>
    <property type="molecule type" value="Genomic_DNA"/>
</dbReference>
<dbReference type="KEGG" id="pseg:D3H65_31095"/>
<dbReference type="PANTHER" id="PTHR43249">
    <property type="entry name" value="UDP-N-ACETYL-2-AMINO-2-DEOXY-D-GLUCURONATE OXIDASE"/>
    <property type="match status" value="1"/>
</dbReference>
<protein>
    <submittedName>
        <fullName evidence="3">Gfo/Idh/MocA family oxidoreductase</fullName>
    </submittedName>
</protein>
<dbReference type="InterPro" id="IPR055170">
    <property type="entry name" value="GFO_IDH_MocA-like_dom"/>
</dbReference>
<dbReference type="SUPFAM" id="SSF55347">
    <property type="entry name" value="Glyceraldehyde-3-phosphate dehydrogenase-like, C-terminal domain"/>
    <property type="match status" value="1"/>
</dbReference>
<feature type="domain" description="GFO/IDH/MocA-like oxidoreductase" evidence="2">
    <location>
        <begin position="132"/>
        <end position="254"/>
    </location>
</feature>
<dbReference type="Gene3D" id="3.40.50.720">
    <property type="entry name" value="NAD(P)-binding Rossmann-like Domain"/>
    <property type="match status" value="1"/>
</dbReference>
<sequence length="360" mass="39824">MKKLRSAIIGCGKMAHVHAQALMNIGETELVAVQSRSLDKATAFAGKYQAQPYTDIATMIRQEKVDMVVICTPHPAHKAAAVTAFENGAHVLVEKPLAISLADCDIMIAAAAAAGKQLGMISQRRFFPSCMRIKQAIDDGKLGTPMLGFVVMYGWRDETYYKSDPWRGSWAAEGGGVLVNQAPHQLDLLQWFMGSEFEELYGVWNNINHPYIEVDDTAVAIVRFKNGALANIMVSNAQKPGIYGKVHIHGSNGATAGVQTDGGSMFLPGRSTITEPPLNDLWTIAGEETSLKQWQEEDTHLFNTVDPVEYFIRLQQRDFILSVIEQRKPLVSGSDGRRTVELFNAIYKSSKERQAVRWPL</sequence>
<accession>A0A3B7N288</accession>
<evidence type="ECO:0000313" key="3">
    <source>
        <dbReference type="EMBL" id="AXY78175.1"/>
    </source>
</evidence>
<dbReference type="Gene3D" id="3.30.360.10">
    <property type="entry name" value="Dihydrodipicolinate Reductase, domain 2"/>
    <property type="match status" value="1"/>
</dbReference>
<dbReference type="InterPro" id="IPR000683">
    <property type="entry name" value="Gfo/Idh/MocA-like_OxRdtase_N"/>
</dbReference>
<name>A0A3B7N288_9BACT</name>
<dbReference type="InterPro" id="IPR052515">
    <property type="entry name" value="Gfo/Idh/MocA_Oxidoreductase"/>
</dbReference>
<dbReference type="Proteomes" id="UP000263900">
    <property type="component" value="Chromosome"/>
</dbReference>
<dbReference type="RefSeq" id="WP_119054048.1">
    <property type="nucleotide sequence ID" value="NZ_CP032157.1"/>
</dbReference>
<dbReference type="PANTHER" id="PTHR43249:SF1">
    <property type="entry name" value="D-GLUCOSIDE 3-DEHYDROGENASE"/>
    <property type="match status" value="1"/>
</dbReference>